<evidence type="ECO:0000313" key="2">
    <source>
        <dbReference type="Proteomes" id="UP000215305"/>
    </source>
</evidence>
<dbReference type="VEuPathDB" id="FungiDB:CDV56_104496"/>
<organism evidence="1 2">
    <name type="scientific">Aspergillus thermomutatus</name>
    <name type="common">Neosartorya pseudofischeri</name>
    <dbReference type="NCBI Taxonomy" id="41047"/>
    <lineage>
        <taxon>Eukaryota</taxon>
        <taxon>Fungi</taxon>
        <taxon>Dikarya</taxon>
        <taxon>Ascomycota</taxon>
        <taxon>Pezizomycotina</taxon>
        <taxon>Eurotiomycetes</taxon>
        <taxon>Eurotiomycetidae</taxon>
        <taxon>Eurotiales</taxon>
        <taxon>Aspergillaceae</taxon>
        <taxon>Aspergillus</taxon>
        <taxon>Aspergillus subgen. Fumigati</taxon>
    </lineage>
</organism>
<name>A0A397G7E5_ASPTH</name>
<evidence type="ECO:0000313" key="1">
    <source>
        <dbReference type="EMBL" id="RHZ46517.1"/>
    </source>
</evidence>
<accession>A0A397G7E5</accession>
<reference evidence="1" key="1">
    <citation type="submission" date="2018-08" db="EMBL/GenBank/DDBJ databases">
        <title>Draft genome sequence of azole-resistant Aspergillus thermomutatus (Neosartorya pseudofischeri) strain HMR AF 39, isolated from a human nasal aspirate.</title>
        <authorList>
            <person name="Parent-Michaud M."/>
            <person name="Dufresne P.J."/>
            <person name="Fournier E."/>
            <person name="Martineau C."/>
            <person name="Moreira S."/>
            <person name="Perkins V."/>
            <person name="De Repentigny L."/>
            <person name="Dufresne S.F."/>
        </authorList>
    </citation>
    <scope>NUCLEOTIDE SEQUENCE [LARGE SCALE GENOMIC DNA]</scope>
    <source>
        <strain evidence="1">HMR AF 39</strain>
    </source>
</reference>
<dbReference type="GeneID" id="38126470"/>
<sequence>MSSANVFENLQSPVSYDAEIDKGWRLISEKGDNPVARILQVLQDIYWKAVTDEIANALLAFDDYKTFCPEGLSRIRQDAFESDYLQELVDLWDPLGLSDDKKKELCEKVVRNVQGRQDAPHDELVARSLLQACGLTDYDFVQEYRKPTFPSLGPAAQGEERIIALFLAFAEAWRTNRSPTQPEAYNRELLLGYASAITQVMQFFFHEEIKMHLFLFAQKLGKTQKLAYSRMSNNCQVFCNGLVTYKEVFLYPTFDVMYPFLPVSLSLEIEKEPDDHCVSYLQSFVKPLQYPIPGFRSRRAMLGSAITLYSGCAQNDADLIDHVWSVRFGEDPDESFSLGFHLGGPKIGDPYLLKDEEMSCSDRFAAGMLPGSGQSKGCTLADNLLDCPVDNLSVLQTHLLRRQKYYYNSEGEFLSDLGAKAWVTNRLEILDRLRVLNDFLAEIALQFQNSCKEFLSPGCNVKAVRKVWKPADTLFSRAWHGDRRVGSRLRPAPDIDFGRGEMDNWKAVGFFTLGVPLFETHRQMIDGPELFATRLKTLGSLLSARISGKDELWTPWKWCTCADCKVYRLRYICSRVDWNFIAAVDSDGTKPVIRPGHPDYVSPSEVLDALKDGEFWKNVVDQHRHLLEAEGKRHEEMGSTWETTLLLCSRYILGEGTLQDIRDRLEYYKLVFEGKVSVDS</sequence>
<dbReference type="EMBL" id="NKHU02000248">
    <property type="protein sequence ID" value="RHZ46517.1"/>
    <property type="molecule type" value="Genomic_DNA"/>
</dbReference>
<dbReference type="RefSeq" id="XP_026611187.1">
    <property type="nucleotide sequence ID" value="XM_026758115.1"/>
</dbReference>
<proteinExistence type="predicted"/>
<dbReference type="AlphaFoldDB" id="A0A397G7E5"/>
<dbReference type="STRING" id="41047.A0A397G7E5"/>
<protein>
    <submittedName>
        <fullName evidence="1">Uncharacterized protein</fullName>
    </submittedName>
</protein>
<keyword evidence="2" id="KW-1185">Reference proteome</keyword>
<dbReference type="OrthoDB" id="4455544at2759"/>
<comment type="caution">
    <text evidence="1">The sequence shown here is derived from an EMBL/GenBank/DDBJ whole genome shotgun (WGS) entry which is preliminary data.</text>
</comment>
<gene>
    <name evidence="1" type="ORF">CDV56_104496</name>
</gene>
<dbReference type="Proteomes" id="UP000215305">
    <property type="component" value="Unassembled WGS sequence"/>
</dbReference>